<dbReference type="Proteomes" id="UP000078046">
    <property type="component" value="Unassembled WGS sequence"/>
</dbReference>
<gene>
    <name evidence="1" type="ORF">A3Q56_08583</name>
</gene>
<reference evidence="1 2" key="1">
    <citation type="submission" date="2016-04" db="EMBL/GenBank/DDBJ databases">
        <title>The genome of Intoshia linei affirms orthonectids as highly simplified spiralians.</title>
        <authorList>
            <person name="Mikhailov K.V."/>
            <person name="Slusarev G.S."/>
            <person name="Nikitin M.A."/>
            <person name="Logacheva M.D."/>
            <person name="Penin A."/>
            <person name="Aleoshin V."/>
            <person name="Panchin Y.V."/>
        </authorList>
    </citation>
    <scope>NUCLEOTIDE SEQUENCE [LARGE SCALE GENOMIC DNA]</scope>
    <source>
        <strain evidence="1">Intl2013</strain>
        <tissue evidence="1">Whole animal</tissue>
    </source>
</reference>
<evidence type="ECO:0000313" key="1">
    <source>
        <dbReference type="EMBL" id="OAF63712.1"/>
    </source>
</evidence>
<dbReference type="EMBL" id="LWCA01002742">
    <property type="protein sequence ID" value="OAF63712.1"/>
    <property type="molecule type" value="Genomic_DNA"/>
</dbReference>
<evidence type="ECO:0008006" key="3">
    <source>
        <dbReference type="Google" id="ProtNLM"/>
    </source>
</evidence>
<dbReference type="AlphaFoldDB" id="A0A177AQA9"/>
<comment type="caution">
    <text evidence="1">The sequence shown here is derived from an EMBL/GenBank/DDBJ whole genome shotgun (WGS) entry which is preliminary data.</text>
</comment>
<evidence type="ECO:0000313" key="2">
    <source>
        <dbReference type="Proteomes" id="UP000078046"/>
    </source>
</evidence>
<organism evidence="1 2">
    <name type="scientific">Intoshia linei</name>
    <dbReference type="NCBI Taxonomy" id="1819745"/>
    <lineage>
        <taxon>Eukaryota</taxon>
        <taxon>Metazoa</taxon>
        <taxon>Spiralia</taxon>
        <taxon>Lophotrochozoa</taxon>
        <taxon>Mesozoa</taxon>
        <taxon>Orthonectida</taxon>
        <taxon>Rhopaluridae</taxon>
        <taxon>Intoshia</taxon>
    </lineage>
</organism>
<dbReference type="GO" id="GO:0003676">
    <property type="term" value="F:nucleic acid binding"/>
    <property type="evidence" value="ECO:0007669"/>
    <property type="project" value="InterPro"/>
</dbReference>
<sequence>FKPISGLNDLGLLCFQHSDSFDSETNQNPLNRKSMNSPNSRLCYVNDVNQIRELVNTLAKRSVIAIDLEHHNKHSYLGNFII</sequence>
<proteinExistence type="predicted"/>
<feature type="non-terminal residue" evidence="1">
    <location>
        <position position="1"/>
    </location>
</feature>
<dbReference type="Gene3D" id="3.30.420.10">
    <property type="entry name" value="Ribonuclease H-like superfamily/Ribonuclease H"/>
    <property type="match status" value="1"/>
</dbReference>
<dbReference type="InterPro" id="IPR012337">
    <property type="entry name" value="RNaseH-like_sf"/>
</dbReference>
<dbReference type="SUPFAM" id="SSF53098">
    <property type="entry name" value="Ribonuclease H-like"/>
    <property type="match status" value="1"/>
</dbReference>
<protein>
    <recommendedName>
        <fullName evidence="3">3'-5' exonuclease domain-containing protein</fullName>
    </recommendedName>
</protein>
<keyword evidence="2" id="KW-1185">Reference proteome</keyword>
<accession>A0A177AQA9</accession>
<name>A0A177AQA9_9BILA</name>
<dbReference type="InterPro" id="IPR036397">
    <property type="entry name" value="RNaseH_sf"/>
</dbReference>